<evidence type="ECO:0000313" key="2">
    <source>
        <dbReference type="Proteomes" id="UP000001194"/>
    </source>
</evidence>
<dbReference type="EMBL" id="DS547095">
    <property type="protein sequence ID" value="EDR11705.1"/>
    <property type="molecule type" value="Genomic_DNA"/>
</dbReference>
<organism evidence="2">
    <name type="scientific">Laccaria bicolor (strain S238N-H82 / ATCC MYA-4686)</name>
    <name type="common">Bicoloured deceiver</name>
    <name type="synonym">Laccaria laccata var. bicolor</name>
    <dbReference type="NCBI Taxonomy" id="486041"/>
    <lineage>
        <taxon>Eukaryota</taxon>
        <taxon>Fungi</taxon>
        <taxon>Dikarya</taxon>
        <taxon>Basidiomycota</taxon>
        <taxon>Agaricomycotina</taxon>
        <taxon>Agaricomycetes</taxon>
        <taxon>Agaricomycetidae</taxon>
        <taxon>Agaricales</taxon>
        <taxon>Agaricineae</taxon>
        <taxon>Hydnangiaceae</taxon>
        <taxon>Laccaria</taxon>
    </lineage>
</organism>
<dbReference type="Proteomes" id="UP000001194">
    <property type="component" value="Unassembled WGS sequence"/>
</dbReference>
<keyword evidence="2" id="KW-1185">Reference proteome</keyword>
<dbReference type="HOGENOM" id="CLU_2469477_0_0_1"/>
<dbReference type="RefSeq" id="XP_001877602.1">
    <property type="nucleotide sequence ID" value="XM_001877567.1"/>
</dbReference>
<dbReference type="KEGG" id="lbc:LACBIDRAFT_314211"/>
<protein>
    <submittedName>
        <fullName evidence="1">Uncharacterized protein FAS-5</fullName>
    </submittedName>
</protein>
<name>B0D1U3_LACBS</name>
<dbReference type="GeneID" id="6073566"/>
<gene>
    <name evidence="1" type="primary">FAS-5</name>
    <name evidence="1" type="ORF">LACBIDRAFT_314211</name>
</gene>
<accession>B0D1U3</accession>
<evidence type="ECO:0000313" key="1">
    <source>
        <dbReference type="EMBL" id="EDR11705.1"/>
    </source>
</evidence>
<sequence length="88" mass="9695">MLYPIWCRSPVNPHRQLEGIGDHPRLETIGSIRHLQAVMKPILPAATGGSLVKLVHLYNPFCKVDGAKPLQVGDVCKRQKLASFPPST</sequence>
<reference evidence="1 2" key="1">
    <citation type="journal article" date="2008" name="Nature">
        <title>The genome of Laccaria bicolor provides insights into mycorrhizal symbiosis.</title>
        <authorList>
            <person name="Martin F."/>
            <person name="Aerts A."/>
            <person name="Ahren D."/>
            <person name="Brun A."/>
            <person name="Danchin E.G.J."/>
            <person name="Duchaussoy F."/>
            <person name="Gibon J."/>
            <person name="Kohler A."/>
            <person name="Lindquist E."/>
            <person name="Pereda V."/>
            <person name="Salamov A."/>
            <person name="Shapiro H.J."/>
            <person name="Wuyts J."/>
            <person name="Blaudez D."/>
            <person name="Buee M."/>
            <person name="Brokstein P."/>
            <person name="Canbaeck B."/>
            <person name="Cohen D."/>
            <person name="Courty P.E."/>
            <person name="Coutinho P.M."/>
            <person name="Delaruelle C."/>
            <person name="Detter J.C."/>
            <person name="Deveau A."/>
            <person name="DiFazio S."/>
            <person name="Duplessis S."/>
            <person name="Fraissinet-Tachet L."/>
            <person name="Lucic E."/>
            <person name="Frey-Klett P."/>
            <person name="Fourrey C."/>
            <person name="Feussner I."/>
            <person name="Gay G."/>
            <person name="Grimwood J."/>
            <person name="Hoegger P.J."/>
            <person name="Jain P."/>
            <person name="Kilaru S."/>
            <person name="Labbe J."/>
            <person name="Lin Y.C."/>
            <person name="Legue V."/>
            <person name="Le Tacon F."/>
            <person name="Marmeisse R."/>
            <person name="Melayah D."/>
            <person name="Montanini B."/>
            <person name="Muratet M."/>
            <person name="Nehls U."/>
            <person name="Niculita-Hirzel H."/>
            <person name="Oudot-Le Secq M.P."/>
            <person name="Peter M."/>
            <person name="Quesneville H."/>
            <person name="Rajashekar B."/>
            <person name="Reich M."/>
            <person name="Rouhier N."/>
            <person name="Schmutz J."/>
            <person name="Yin T."/>
            <person name="Chalot M."/>
            <person name="Henrissat B."/>
            <person name="Kuees U."/>
            <person name="Lucas S."/>
            <person name="Van de Peer Y."/>
            <person name="Podila G.K."/>
            <person name="Polle A."/>
            <person name="Pukkila P.J."/>
            <person name="Richardson P.M."/>
            <person name="Rouze P."/>
            <person name="Sanders I.R."/>
            <person name="Stajich J.E."/>
            <person name="Tunlid A."/>
            <person name="Tuskan G."/>
            <person name="Grigoriev I.V."/>
        </authorList>
    </citation>
    <scope>NUCLEOTIDE SEQUENCE [LARGE SCALE GENOMIC DNA]</scope>
    <source>
        <strain evidence="2">S238N-H82 / ATCC MYA-4686</strain>
    </source>
</reference>
<dbReference type="InParanoid" id="B0D1U3"/>
<dbReference type="OrthoDB" id="3001637at2759"/>
<proteinExistence type="predicted"/>
<dbReference type="AlphaFoldDB" id="B0D1U3"/>